<sequence length="70" mass="7928">MVQLACFFMSSIPKLVERNKRSPLEDSQKCSGFSGRKPYITGIFPKINHALEAFLSGLKSLKNEKLVERL</sequence>
<comment type="caution">
    <text evidence="1">The sequence shown here is derived from an EMBL/GenBank/DDBJ whole genome shotgun (WGS) entry which is preliminary data.</text>
</comment>
<dbReference type="AlphaFoldDB" id="A0AAV4VXV1"/>
<evidence type="ECO:0000313" key="1">
    <source>
        <dbReference type="EMBL" id="GIY74963.1"/>
    </source>
</evidence>
<gene>
    <name evidence="1" type="ORF">CEXT_591561</name>
</gene>
<proteinExistence type="predicted"/>
<evidence type="ECO:0000313" key="2">
    <source>
        <dbReference type="Proteomes" id="UP001054945"/>
    </source>
</evidence>
<name>A0AAV4VXV1_CAEEX</name>
<dbReference type="EMBL" id="BPLR01015279">
    <property type="protein sequence ID" value="GIY74963.1"/>
    <property type="molecule type" value="Genomic_DNA"/>
</dbReference>
<organism evidence="1 2">
    <name type="scientific">Caerostris extrusa</name>
    <name type="common">Bark spider</name>
    <name type="synonym">Caerostris bankana</name>
    <dbReference type="NCBI Taxonomy" id="172846"/>
    <lineage>
        <taxon>Eukaryota</taxon>
        <taxon>Metazoa</taxon>
        <taxon>Ecdysozoa</taxon>
        <taxon>Arthropoda</taxon>
        <taxon>Chelicerata</taxon>
        <taxon>Arachnida</taxon>
        <taxon>Araneae</taxon>
        <taxon>Araneomorphae</taxon>
        <taxon>Entelegynae</taxon>
        <taxon>Araneoidea</taxon>
        <taxon>Araneidae</taxon>
        <taxon>Caerostris</taxon>
    </lineage>
</organism>
<reference evidence="1 2" key="1">
    <citation type="submission" date="2021-06" db="EMBL/GenBank/DDBJ databases">
        <title>Caerostris extrusa draft genome.</title>
        <authorList>
            <person name="Kono N."/>
            <person name="Arakawa K."/>
        </authorList>
    </citation>
    <scope>NUCLEOTIDE SEQUENCE [LARGE SCALE GENOMIC DNA]</scope>
</reference>
<accession>A0AAV4VXV1</accession>
<keyword evidence="2" id="KW-1185">Reference proteome</keyword>
<dbReference type="Proteomes" id="UP001054945">
    <property type="component" value="Unassembled WGS sequence"/>
</dbReference>
<protein>
    <submittedName>
        <fullName evidence="1">Uncharacterized protein</fullName>
    </submittedName>
</protein>